<evidence type="ECO:0000313" key="2">
    <source>
        <dbReference type="EMBL" id="KAF2181750.1"/>
    </source>
</evidence>
<dbReference type="AlphaFoldDB" id="A0A6A6DUT6"/>
<reference evidence="2" key="1">
    <citation type="journal article" date="2020" name="Stud. Mycol.">
        <title>101 Dothideomycetes genomes: a test case for predicting lifestyles and emergence of pathogens.</title>
        <authorList>
            <person name="Haridas S."/>
            <person name="Albert R."/>
            <person name="Binder M."/>
            <person name="Bloem J."/>
            <person name="Labutti K."/>
            <person name="Salamov A."/>
            <person name="Andreopoulos B."/>
            <person name="Baker S."/>
            <person name="Barry K."/>
            <person name="Bills G."/>
            <person name="Bluhm B."/>
            <person name="Cannon C."/>
            <person name="Castanera R."/>
            <person name="Culley D."/>
            <person name="Daum C."/>
            <person name="Ezra D."/>
            <person name="Gonzalez J."/>
            <person name="Henrissat B."/>
            <person name="Kuo A."/>
            <person name="Liang C."/>
            <person name="Lipzen A."/>
            <person name="Lutzoni F."/>
            <person name="Magnuson J."/>
            <person name="Mondo S."/>
            <person name="Nolan M."/>
            <person name="Ohm R."/>
            <person name="Pangilinan J."/>
            <person name="Park H.-J."/>
            <person name="Ramirez L."/>
            <person name="Alfaro M."/>
            <person name="Sun H."/>
            <person name="Tritt A."/>
            <person name="Yoshinaga Y."/>
            <person name="Zwiers L.-H."/>
            <person name="Turgeon B."/>
            <person name="Goodwin S."/>
            <person name="Spatafora J."/>
            <person name="Crous P."/>
            <person name="Grigoriev I."/>
        </authorList>
    </citation>
    <scope>NUCLEOTIDE SEQUENCE</scope>
    <source>
        <strain evidence="2">CBS 207.26</strain>
    </source>
</reference>
<feature type="region of interest" description="Disordered" evidence="1">
    <location>
        <begin position="131"/>
        <end position="170"/>
    </location>
</feature>
<feature type="region of interest" description="Disordered" evidence="1">
    <location>
        <begin position="50"/>
        <end position="75"/>
    </location>
</feature>
<gene>
    <name evidence="2" type="ORF">K469DRAFT_256539</name>
</gene>
<proteinExistence type="predicted"/>
<keyword evidence="3" id="KW-1185">Reference proteome</keyword>
<sequence>MVRASFLPVTADEGPQLAILCAPSSIAPIVRQTHSCQVARHNKHKREPIHNLSTHAHPPSQPLCGPRHRSGSSSLADPRLAITTSSNTASECSRPHHTVAALPFAQRCLPTARQGTRETSAAGCLYASRPGRIWEPRRPTPPAQALAGAWRAGSASYPGDSSQPARFPIR</sequence>
<organism evidence="2 3">
    <name type="scientific">Zopfia rhizophila CBS 207.26</name>
    <dbReference type="NCBI Taxonomy" id="1314779"/>
    <lineage>
        <taxon>Eukaryota</taxon>
        <taxon>Fungi</taxon>
        <taxon>Dikarya</taxon>
        <taxon>Ascomycota</taxon>
        <taxon>Pezizomycotina</taxon>
        <taxon>Dothideomycetes</taxon>
        <taxon>Dothideomycetes incertae sedis</taxon>
        <taxon>Zopfiaceae</taxon>
        <taxon>Zopfia</taxon>
    </lineage>
</organism>
<dbReference type="Proteomes" id="UP000800200">
    <property type="component" value="Unassembled WGS sequence"/>
</dbReference>
<evidence type="ECO:0000313" key="3">
    <source>
        <dbReference type="Proteomes" id="UP000800200"/>
    </source>
</evidence>
<dbReference type="EMBL" id="ML994651">
    <property type="protein sequence ID" value="KAF2181750.1"/>
    <property type="molecule type" value="Genomic_DNA"/>
</dbReference>
<protein>
    <submittedName>
        <fullName evidence="2">Uncharacterized protein</fullName>
    </submittedName>
</protein>
<evidence type="ECO:0000256" key="1">
    <source>
        <dbReference type="SAM" id="MobiDB-lite"/>
    </source>
</evidence>
<accession>A0A6A6DUT6</accession>
<name>A0A6A6DUT6_9PEZI</name>